<gene>
    <name evidence="2" type="ORF">GGQ61_000984</name>
</gene>
<evidence type="ECO:0000313" key="3">
    <source>
        <dbReference type="Proteomes" id="UP000530564"/>
    </source>
</evidence>
<accession>A0A839ZYS2</accession>
<dbReference type="RefSeq" id="WP_183770211.1">
    <property type="nucleotide sequence ID" value="NZ_JACIDK010000001.1"/>
</dbReference>
<dbReference type="Proteomes" id="UP000530564">
    <property type="component" value="Unassembled WGS sequence"/>
</dbReference>
<sequence>MSLRRAFEAEHARRDAVRHAREEAERKQQEEDLARAQQLYDALAEDEGFLREKGLTLGLRRYTVTLNHDAFLIDAYFESGTINVRSADKRTATTSTAAPRKQQLVNTPDEALDVMAQFLADETD</sequence>
<organism evidence="2 3">
    <name type="scientific">Phenylobacterium haematophilum</name>
    <dbReference type="NCBI Taxonomy" id="98513"/>
    <lineage>
        <taxon>Bacteria</taxon>
        <taxon>Pseudomonadati</taxon>
        <taxon>Pseudomonadota</taxon>
        <taxon>Alphaproteobacteria</taxon>
        <taxon>Caulobacterales</taxon>
        <taxon>Caulobacteraceae</taxon>
        <taxon>Phenylobacterium</taxon>
    </lineage>
</organism>
<keyword evidence="3" id="KW-1185">Reference proteome</keyword>
<comment type="caution">
    <text evidence="2">The sequence shown here is derived from an EMBL/GenBank/DDBJ whole genome shotgun (WGS) entry which is preliminary data.</text>
</comment>
<evidence type="ECO:0000313" key="2">
    <source>
        <dbReference type="EMBL" id="MBB3890287.1"/>
    </source>
</evidence>
<reference evidence="2 3" key="1">
    <citation type="submission" date="2020-08" db="EMBL/GenBank/DDBJ databases">
        <title>Genomic Encyclopedia of Type Strains, Phase IV (KMG-IV): sequencing the most valuable type-strain genomes for metagenomic binning, comparative biology and taxonomic classification.</title>
        <authorList>
            <person name="Goeker M."/>
        </authorList>
    </citation>
    <scope>NUCLEOTIDE SEQUENCE [LARGE SCALE GENOMIC DNA]</scope>
    <source>
        <strain evidence="2 3">DSM 21793</strain>
    </source>
</reference>
<feature type="region of interest" description="Disordered" evidence="1">
    <location>
        <begin position="1"/>
        <end position="32"/>
    </location>
</feature>
<proteinExistence type="predicted"/>
<name>A0A839ZYS2_9CAUL</name>
<evidence type="ECO:0000256" key="1">
    <source>
        <dbReference type="SAM" id="MobiDB-lite"/>
    </source>
</evidence>
<protein>
    <submittedName>
        <fullName evidence="2">Uncharacterized protein</fullName>
    </submittedName>
</protein>
<feature type="region of interest" description="Disordered" evidence="1">
    <location>
        <begin position="87"/>
        <end position="107"/>
    </location>
</feature>
<dbReference type="EMBL" id="JACIDK010000001">
    <property type="protein sequence ID" value="MBB3890287.1"/>
    <property type="molecule type" value="Genomic_DNA"/>
</dbReference>
<dbReference type="AlphaFoldDB" id="A0A839ZYS2"/>